<organism evidence="5 6">
    <name type="scientific">Rubus argutus</name>
    <name type="common">Southern blackberry</name>
    <dbReference type="NCBI Taxonomy" id="59490"/>
    <lineage>
        <taxon>Eukaryota</taxon>
        <taxon>Viridiplantae</taxon>
        <taxon>Streptophyta</taxon>
        <taxon>Embryophyta</taxon>
        <taxon>Tracheophyta</taxon>
        <taxon>Spermatophyta</taxon>
        <taxon>Magnoliopsida</taxon>
        <taxon>eudicotyledons</taxon>
        <taxon>Gunneridae</taxon>
        <taxon>Pentapetalae</taxon>
        <taxon>rosids</taxon>
        <taxon>fabids</taxon>
        <taxon>Rosales</taxon>
        <taxon>Rosaceae</taxon>
        <taxon>Rosoideae</taxon>
        <taxon>Rosoideae incertae sedis</taxon>
        <taxon>Rubus</taxon>
    </lineage>
</organism>
<accession>A0AAW1XQ20</accession>
<protein>
    <recommendedName>
        <fullName evidence="4">EF-hand domain-containing protein</fullName>
    </recommendedName>
</protein>
<dbReference type="InterPro" id="IPR039647">
    <property type="entry name" value="EF_hand_pair_protein_CML-like"/>
</dbReference>
<keyword evidence="6" id="KW-1185">Reference proteome</keyword>
<evidence type="ECO:0000256" key="1">
    <source>
        <dbReference type="ARBA" id="ARBA00022723"/>
    </source>
</evidence>
<dbReference type="GO" id="GO:0005509">
    <property type="term" value="F:calcium ion binding"/>
    <property type="evidence" value="ECO:0007669"/>
    <property type="project" value="InterPro"/>
</dbReference>
<dbReference type="EMBL" id="JBEDUW010000003">
    <property type="protein sequence ID" value="KAK9939001.1"/>
    <property type="molecule type" value="Genomic_DNA"/>
</dbReference>
<name>A0AAW1XQ20_RUBAR</name>
<keyword evidence="2" id="KW-0677">Repeat</keyword>
<dbReference type="SMART" id="SM00054">
    <property type="entry name" value="EFh"/>
    <property type="match status" value="2"/>
</dbReference>
<dbReference type="AlphaFoldDB" id="A0AAW1XQ20"/>
<keyword evidence="1" id="KW-0479">Metal-binding</keyword>
<evidence type="ECO:0000313" key="5">
    <source>
        <dbReference type="EMBL" id="KAK9939001.1"/>
    </source>
</evidence>
<evidence type="ECO:0000256" key="2">
    <source>
        <dbReference type="ARBA" id="ARBA00022737"/>
    </source>
</evidence>
<evidence type="ECO:0000313" key="6">
    <source>
        <dbReference type="Proteomes" id="UP001457282"/>
    </source>
</evidence>
<dbReference type="Gene3D" id="1.10.238.10">
    <property type="entry name" value="EF-hand"/>
    <property type="match status" value="1"/>
</dbReference>
<dbReference type="PROSITE" id="PS50222">
    <property type="entry name" value="EF_HAND_2"/>
    <property type="match status" value="2"/>
</dbReference>
<dbReference type="InterPro" id="IPR018247">
    <property type="entry name" value="EF_Hand_1_Ca_BS"/>
</dbReference>
<feature type="domain" description="EF-hand" evidence="4">
    <location>
        <begin position="6"/>
        <end position="41"/>
    </location>
</feature>
<dbReference type="InterPro" id="IPR002048">
    <property type="entry name" value="EF_hand_dom"/>
</dbReference>
<dbReference type="InterPro" id="IPR011992">
    <property type="entry name" value="EF-hand-dom_pair"/>
</dbReference>
<dbReference type="Pfam" id="PF13499">
    <property type="entry name" value="EF-hand_7"/>
    <property type="match status" value="1"/>
</dbReference>
<proteinExistence type="predicted"/>
<dbReference type="SUPFAM" id="SSF47473">
    <property type="entry name" value="EF-hand"/>
    <property type="match status" value="1"/>
</dbReference>
<dbReference type="PROSITE" id="PS00018">
    <property type="entry name" value="EF_HAND_1"/>
    <property type="match status" value="2"/>
</dbReference>
<comment type="caution">
    <text evidence="5">The sequence shown here is derived from an EMBL/GenBank/DDBJ whole genome shotgun (WGS) entry which is preliminary data.</text>
</comment>
<evidence type="ECO:0000259" key="4">
    <source>
        <dbReference type="PROSITE" id="PS50222"/>
    </source>
</evidence>
<dbReference type="CDD" id="cd00051">
    <property type="entry name" value="EFh"/>
    <property type="match status" value="1"/>
</dbReference>
<dbReference type="PANTHER" id="PTHR10891">
    <property type="entry name" value="EF-HAND CALCIUM-BINDING DOMAIN CONTAINING PROTEIN"/>
    <property type="match status" value="1"/>
</dbReference>
<feature type="domain" description="EF-hand" evidence="4">
    <location>
        <begin position="45"/>
        <end position="76"/>
    </location>
</feature>
<dbReference type="Proteomes" id="UP001457282">
    <property type="component" value="Unassembled WGS sequence"/>
</dbReference>
<sequence>MADDAEAKGGCERIFKRFDYNGDGKISLTELADALKALGSSSPVEVRQRMEEIDMDHDGFISLDELIAFQHANPDLMKEVVRRLLK</sequence>
<evidence type="ECO:0000256" key="3">
    <source>
        <dbReference type="ARBA" id="ARBA00022837"/>
    </source>
</evidence>
<reference evidence="5 6" key="1">
    <citation type="journal article" date="2023" name="G3 (Bethesda)">
        <title>A chromosome-length genome assembly and annotation of blackberry (Rubus argutus, cv. 'Hillquist').</title>
        <authorList>
            <person name="Bruna T."/>
            <person name="Aryal R."/>
            <person name="Dudchenko O."/>
            <person name="Sargent D.J."/>
            <person name="Mead D."/>
            <person name="Buti M."/>
            <person name="Cavallini A."/>
            <person name="Hytonen T."/>
            <person name="Andres J."/>
            <person name="Pham M."/>
            <person name="Weisz D."/>
            <person name="Mascagni F."/>
            <person name="Usai G."/>
            <person name="Natali L."/>
            <person name="Bassil N."/>
            <person name="Fernandez G.E."/>
            <person name="Lomsadze A."/>
            <person name="Armour M."/>
            <person name="Olukolu B."/>
            <person name="Poorten T."/>
            <person name="Britton C."/>
            <person name="Davik J."/>
            <person name="Ashrafi H."/>
            <person name="Aiden E.L."/>
            <person name="Borodovsky M."/>
            <person name="Worthington M."/>
        </authorList>
    </citation>
    <scope>NUCLEOTIDE SEQUENCE [LARGE SCALE GENOMIC DNA]</scope>
    <source>
        <strain evidence="5">PI 553951</strain>
    </source>
</reference>
<gene>
    <name evidence="5" type="ORF">M0R45_015711</name>
</gene>
<keyword evidence="3" id="KW-0106">Calcium</keyword>